<reference evidence="1 2" key="1">
    <citation type="submission" date="2021-01" db="EMBL/GenBank/DDBJ databases">
        <title>Streptomyces acididurans sp. nov., isolated from a peat swamp forest soil.</title>
        <authorList>
            <person name="Chantavorakit T."/>
            <person name="Duangmal K."/>
        </authorList>
    </citation>
    <scope>NUCLEOTIDE SEQUENCE [LARGE SCALE GENOMIC DNA]</scope>
    <source>
        <strain evidence="1 2">KK5PA1</strain>
    </source>
</reference>
<sequence>MHAARLACYLAGGRPAGGGRAYPGCRDARPPRGAMGLELPGALYFATRSPVWGGGRAFYDPAAAGKVLARAHLITAGQFADLAAQEMYAAPGTDLDLTEALETGRQVLGPGRYQTLVCPGRREGHPLLTLTAPWRMSEVDLVPPSRPYLRHLVAGLLEAGDWDPAAIARYLARCPGAAGHWSERQVRAMAGHEQPPPPVSRPR</sequence>
<dbReference type="Gene3D" id="3.10.490.10">
    <property type="entry name" value="Gamma-glutamyl cyclotransferase-like"/>
    <property type="match status" value="1"/>
</dbReference>
<accession>A0ABS2TRD2</accession>
<keyword evidence="2" id="KW-1185">Reference proteome</keyword>
<protein>
    <submittedName>
        <fullName evidence="1">Histone deacetylase</fullName>
    </submittedName>
</protein>
<dbReference type="EMBL" id="JADKYB010000006">
    <property type="protein sequence ID" value="MBM9505372.1"/>
    <property type="molecule type" value="Genomic_DNA"/>
</dbReference>
<gene>
    <name evidence="1" type="ORF">ITX44_12605</name>
</gene>
<proteinExistence type="predicted"/>
<evidence type="ECO:0000313" key="1">
    <source>
        <dbReference type="EMBL" id="MBM9505372.1"/>
    </source>
</evidence>
<name>A0ABS2TRD2_9ACTN</name>
<dbReference type="RefSeq" id="WP_205357556.1">
    <property type="nucleotide sequence ID" value="NZ_JADKYB010000006.1"/>
</dbReference>
<dbReference type="Proteomes" id="UP000749040">
    <property type="component" value="Unassembled WGS sequence"/>
</dbReference>
<organism evidence="1 2">
    <name type="scientific">Actinacidiphila acididurans</name>
    <dbReference type="NCBI Taxonomy" id="2784346"/>
    <lineage>
        <taxon>Bacteria</taxon>
        <taxon>Bacillati</taxon>
        <taxon>Actinomycetota</taxon>
        <taxon>Actinomycetes</taxon>
        <taxon>Kitasatosporales</taxon>
        <taxon>Streptomycetaceae</taxon>
        <taxon>Actinacidiphila</taxon>
    </lineage>
</organism>
<comment type="caution">
    <text evidence="1">The sequence shown here is derived from an EMBL/GenBank/DDBJ whole genome shotgun (WGS) entry which is preliminary data.</text>
</comment>
<evidence type="ECO:0000313" key="2">
    <source>
        <dbReference type="Proteomes" id="UP000749040"/>
    </source>
</evidence>